<evidence type="ECO:0000256" key="3">
    <source>
        <dbReference type="ARBA" id="ARBA00023306"/>
    </source>
</evidence>
<feature type="domain" description="Sporulation regulator WhiA C-terminal" evidence="5">
    <location>
        <begin position="213"/>
        <end position="290"/>
    </location>
</feature>
<gene>
    <name evidence="4 7" type="primary">whiA</name>
    <name evidence="7" type="ORF">ENV30_04805</name>
</gene>
<dbReference type="NCBIfam" id="TIGR00647">
    <property type="entry name" value="DNA_bind_WhiA"/>
    <property type="match status" value="1"/>
</dbReference>
<evidence type="ECO:0000256" key="2">
    <source>
        <dbReference type="ARBA" id="ARBA00023125"/>
    </source>
</evidence>
<dbReference type="GO" id="GO:0003677">
    <property type="term" value="F:DNA binding"/>
    <property type="evidence" value="ECO:0007669"/>
    <property type="project" value="UniProtKB-UniRule"/>
</dbReference>
<dbReference type="Pfam" id="PF14527">
    <property type="entry name" value="LAGLIDADG_WhiA"/>
    <property type="match status" value="1"/>
</dbReference>
<evidence type="ECO:0000313" key="7">
    <source>
        <dbReference type="EMBL" id="HGI30613.1"/>
    </source>
</evidence>
<protein>
    <recommendedName>
        <fullName evidence="4">Probable cell division protein WhiA</fullName>
    </recommendedName>
</protein>
<comment type="similarity">
    <text evidence="4">Belongs to the WhiA family.</text>
</comment>
<evidence type="ECO:0000259" key="6">
    <source>
        <dbReference type="Pfam" id="PF14527"/>
    </source>
</evidence>
<evidence type="ECO:0000256" key="1">
    <source>
        <dbReference type="ARBA" id="ARBA00022618"/>
    </source>
</evidence>
<keyword evidence="3 4" id="KW-0131">Cell cycle</keyword>
<dbReference type="AlphaFoldDB" id="A0A7V4DDQ9"/>
<dbReference type="InterPro" id="IPR027434">
    <property type="entry name" value="Homing_endonucl"/>
</dbReference>
<dbReference type="Pfam" id="PF02650">
    <property type="entry name" value="HTH_WhiA"/>
    <property type="match status" value="1"/>
</dbReference>
<dbReference type="GO" id="GO:0043937">
    <property type="term" value="P:regulation of sporulation"/>
    <property type="evidence" value="ECO:0007669"/>
    <property type="project" value="InterPro"/>
</dbReference>
<accession>A0A7V4DDQ9</accession>
<dbReference type="SUPFAM" id="SSF55608">
    <property type="entry name" value="Homing endonucleases"/>
    <property type="match status" value="1"/>
</dbReference>
<keyword evidence="2 4" id="KW-0238">DNA-binding</keyword>
<dbReference type="HAMAP" id="MF_01420">
    <property type="entry name" value="HTH_type_WhiA"/>
    <property type="match status" value="1"/>
</dbReference>
<evidence type="ECO:0000256" key="4">
    <source>
        <dbReference type="HAMAP-Rule" id="MF_01420"/>
    </source>
</evidence>
<dbReference type="PANTHER" id="PTHR37307:SF1">
    <property type="entry name" value="CELL DIVISION PROTEIN WHIA-RELATED"/>
    <property type="match status" value="1"/>
</dbReference>
<comment type="function">
    <text evidence="4">Involved in cell division and chromosome segregation.</text>
</comment>
<organism evidence="7">
    <name type="scientific">Candidatus Caldatribacterium californiense</name>
    <dbReference type="NCBI Taxonomy" id="1454726"/>
    <lineage>
        <taxon>Bacteria</taxon>
        <taxon>Pseudomonadati</taxon>
        <taxon>Atribacterota</taxon>
        <taxon>Atribacteria</taxon>
        <taxon>Atribacterales</taxon>
        <taxon>Candidatus Caldatribacteriaceae</taxon>
        <taxon>Candidatus Caldatribacterium</taxon>
    </lineage>
</organism>
<comment type="caution">
    <text evidence="7">The sequence shown here is derived from an EMBL/GenBank/DDBJ whole genome shotgun (WGS) entry which is preliminary data.</text>
</comment>
<dbReference type="InterPro" id="IPR003802">
    <property type="entry name" value="Sporulation_regulator_WhiA"/>
</dbReference>
<dbReference type="GO" id="GO:0051301">
    <property type="term" value="P:cell division"/>
    <property type="evidence" value="ECO:0007669"/>
    <property type="project" value="UniProtKB-UniRule"/>
</dbReference>
<dbReference type="PANTHER" id="PTHR37307">
    <property type="entry name" value="CELL DIVISION PROTEIN WHIA-RELATED"/>
    <property type="match status" value="1"/>
</dbReference>
<dbReference type="Gene3D" id="3.10.28.10">
    <property type="entry name" value="Homing endonucleases"/>
    <property type="match status" value="1"/>
</dbReference>
<sequence>MDFLALLQDELCALFPPEKERRRAEFAGLLRSGVIRKGEEGLFLCLSHSSLAPLKKCLVLKREFSPLAPYELGRSRERGIRSGLFYRLEIGISEAVLEDFGFYDVSVLTGFLKEEVAADFIRGVFELRGYVGDPLRSYQLEIRFPSRAWALLVQETLKARGIPLRCRQVKSEWHLYTKNAETIGLFLGYLGAFRSHLELERLRVEKETVNDLTRWVNYTTSNLERTVRSSLRQREKIRSLPLELLPPRLREIALLRIRYPYASLRELGSYCSPPVSKGEVYRRLKALEEAAERFQEKSM</sequence>
<keyword evidence="1 4" id="KW-0132">Cell division</keyword>
<feature type="domain" description="WhiA LAGLIDADG-like" evidence="6">
    <location>
        <begin position="119"/>
        <end position="208"/>
    </location>
</feature>
<reference evidence="7" key="1">
    <citation type="journal article" date="2020" name="mSystems">
        <title>Genome- and Community-Level Interaction Insights into Carbon Utilization and Element Cycling Functions of Hydrothermarchaeota in Hydrothermal Sediment.</title>
        <authorList>
            <person name="Zhou Z."/>
            <person name="Liu Y."/>
            <person name="Xu W."/>
            <person name="Pan J."/>
            <person name="Luo Z.H."/>
            <person name="Li M."/>
        </authorList>
    </citation>
    <scope>NUCLEOTIDE SEQUENCE [LARGE SCALE GENOMIC DNA]</scope>
    <source>
        <strain evidence="7">SpSt-747</strain>
    </source>
</reference>
<name>A0A7V4DDQ9_9BACT</name>
<proteinExistence type="inferred from homology"/>
<dbReference type="InterPro" id="IPR023054">
    <property type="entry name" value="Sporulation_regulator_WhiA_C"/>
</dbReference>
<dbReference type="EMBL" id="DTFV01000066">
    <property type="protein sequence ID" value="HGI30613.1"/>
    <property type="molecule type" value="Genomic_DNA"/>
</dbReference>
<dbReference type="InterPro" id="IPR039518">
    <property type="entry name" value="WhiA_LAGLIDADG_dom"/>
</dbReference>
<evidence type="ECO:0000259" key="5">
    <source>
        <dbReference type="Pfam" id="PF02650"/>
    </source>
</evidence>